<dbReference type="AlphaFoldDB" id="A0A166V208"/>
<evidence type="ECO:0000256" key="5">
    <source>
        <dbReference type="ARBA" id="ARBA00022664"/>
    </source>
</evidence>
<evidence type="ECO:0000256" key="3">
    <source>
        <dbReference type="ARBA" id="ARBA00018706"/>
    </source>
</evidence>
<dbReference type="Gene3D" id="2.60.120.1030">
    <property type="entry name" value="Clp1, DNA binding domain"/>
    <property type="match status" value="1"/>
</dbReference>
<organism evidence="12 13">
    <name type="scientific">Colletotrichum tofieldiae</name>
    <dbReference type="NCBI Taxonomy" id="708197"/>
    <lineage>
        <taxon>Eukaryota</taxon>
        <taxon>Fungi</taxon>
        <taxon>Dikarya</taxon>
        <taxon>Ascomycota</taxon>
        <taxon>Pezizomycotina</taxon>
        <taxon>Sordariomycetes</taxon>
        <taxon>Hypocreomycetidae</taxon>
        <taxon>Glomerellales</taxon>
        <taxon>Glomerellaceae</taxon>
        <taxon>Colletotrichum</taxon>
        <taxon>Colletotrichum spaethianum species complex</taxon>
    </lineage>
</organism>
<gene>
    <name evidence="12" type="ORF">CT0861_00193</name>
</gene>
<dbReference type="EMBL" id="LFIV01000037">
    <property type="protein sequence ID" value="KZL74070.1"/>
    <property type="molecule type" value="Genomic_DNA"/>
</dbReference>
<evidence type="ECO:0000259" key="9">
    <source>
        <dbReference type="Pfam" id="PF06807"/>
    </source>
</evidence>
<dbReference type="Pfam" id="PF16573">
    <property type="entry name" value="CLP1_N"/>
    <property type="match status" value="1"/>
</dbReference>
<evidence type="ECO:0000256" key="4">
    <source>
        <dbReference type="ARBA" id="ARBA00019824"/>
    </source>
</evidence>
<dbReference type="InterPro" id="IPR032319">
    <property type="entry name" value="CLP1_P"/>
</dbReference>
<evidence type="ECO:0000313" key="13">
    <source>
        <dbReference type="Proteomes" id="UP000076552"/>
    </source>
</evidence>
<sequence length="493" mass="53692">TTRWIQCQHSDFPISPQDPGGSGRNAIASVPHDQQIAIMSIPGLGHLVAPQPTSANQTRTIRLQPFWEWRFEVAFDTHITLKLLSGTAEKDGTELALQHAYTFAGTKSKILTLQGCELEVEGSLSDEFLAEYAKPQDSPANSILNLHFQLTAMRQRAATERREGPRIAICGPPTTGKTSLVRTLTSYATRVGAQPLVVNTDPKEGMLSLPGTLSASVVGTVLDVEAVDGWGTTPTSGPSQVPVKLPLVYYYGHASAEEDQKKYQELVSKMAATVTSRLGQDPEVRSSGMIIDTPAMAEKGNVGIDVLAHVVDELSVNIIIVLGSSHLNAELAKRFSTERTSLGEQYSILLLDKSEGVVERDVGFMQQACEASIKEYFFGSIGQTLSPATQQVDFDSLAIFRIGDYSMYGNADDGLMRVDPGQLMAHWTLAIVYASVKDSPETIRTANVMGYVYIADIDKEKRKLRILAPVSGRLGDRPLLMGKWPEPFINLLG</sequence>
<evidence type="ECO:0000256" key="8">
    <source>
        <dbReference type="ARBA" id="ARBA00023242"/>
    </source>
</evidence>
<dbReference type="GO" id="GO:0005849">
    <property type="term" value="C:mRNA cleavage factor complex"/>
    <property type="evidence" value="ECO:0007669"/>
    <property type="project" value="InterPro"/>
</dbReference>
<evidence type="ECO:0000256" key="7">
    <source>
        <dbReference type="ARBA" id="ARBA00022840"/>
    </source>
</evidence>
<dbReference type="InterPro" id="IPR028606">
    <property type="entry name" value="Clp1"/>
</dbReference>
<evidence type="ECO:0000256" key="6">
    <source>
        <dbReference type="ARBA" id="ARBA00022741"/>
    </source>
</evidence>
<dbReference type="Proteomes" id="UP000076552">
    <property type="component" value="Unassembled WGS sequence"/>
</dbReference>
<dbReference type="Gene3D" id="3.40.50.300">
    <property type="entry name" value="P-loop containing nucleotide triphosphate hydrolases"/>
    <property type="match status" value="1"/>
</dbReference>
<feature type="domain" description="Clp1 N-terminal" evidence="10">
    <location>
        <begin position="63"/>
        <end position="157"/>
    </location>
</feature>
<reference evidence="12 13" key="1">
    <citation type="submission" date="2015-06" db="EMBL/GenBank/DDBJ databases">
        <title>Survival trade-offs in plant roots during colonization by closely related pathogenic and mutualistic fungi.</title>
        <authorList>
            <person name="Hacquard S."/>
            <person name="Kracher B."/>
            <person name="Hiruma K."/>
            <person name="Weinman A."/>
            <person name="Muench P."/>
            <person name="Garrido Oter R."/>
            <person name="Ver Loren van Themaat E."/>
            <person name="Dallerey J.-F."/>
            <person name="Damm U."/>
            <person name="Henrissat B."/>
            <person name="Lespinet O."/>
            <person name="Thon M."/>
            <person name="Kemen E."/>
            <person name="McHardy A.C."/>
            <person name="Schulze-Lefert P."/>
            <person name="O'Connell R.J."/>
        </authorList>
    </citation>
    <scope>NUCLEOTIDE SEQUENCE [LARGE SCALE GENOMIC DNA]</scope>
    <source>
        <strain evidence="12 13">0861</strain>
    </source>
</reference>
<dbReference type="PANTHER" id="PTHR12755">
    <property type="entry name" value="CLEAVAGE/POLYADENYLATION FACTOR IA SUBUNIT CLP1P"/>
    <property type="match status" value="1"/>
</dbReference>
<feature type="domain" description="Clp1 P-loop" evidence="11">
    <location>
        <begin position="171"/>
        <end position="378"/>
    </location>
</feature>
<dbReference type="PANTHER" id="PTHR12755:SF6">
    <property type="entry name" value="POLYRIBONUCLEOTIDE 5'-HYDROXYL-KINASE CLP1"/>
    <property type="match status" value="1"/>
</dbReference>
<keyword evidence="7" id="KW-0067">ATP-binding</keyword>
<evidence type="ECO:0000256" key="1">
    <source>
        <dbReference type="ARBA" id="ARBA00003798"/>
    </source>
</evidence>
<comment type="function">
    <text evidence="1">Polynucleotide 5'-kinase involved in rRNA processing.</text>
</comment>
<feature type="non-terminal residue" evidence="12">
    <location>
        <position position="1"/>
    </location>
</feature>
<comment type="caution">
    <text evidence="12">The sequence shown here is derived from an EMBL/GenBank/DDBJ whole genome shotgun (WGS) entry which is preliminary data.</text>
</comment>
<evidence type="ECO:0000259" key="11">
    <source>
        <dbReference type="Pfam" id="PF16575"/>
    </source>
</evidence>
<dbReference type="HAMAP" id="MF_03035">
    <property type="entry name" value="Clp1"/>
    <property type="match status" value="1"/>
</dbReference>
<keyword evidence="13" id="KW-1185">Reference proteome</keyword>
<evidence type="ECO:0000256" key="2">
    <source>
        <dbReference type="ARBA" id="ARBA00004123"/>
    </source>
</evidence>
<dbReference type="GO" id="GO:0051731">
    <property type="term" value="F:polynucleotide 5'-hydroxyl-kinase activity"/>
    <property type="evidence" value="ECO:0007669"/>
    <property type="project" value="InterPro"/>
</dbReference>
<dbReference type="InterPro" id="IPR010655">
    <property type="entry name" value="Clp1_C"/>
</dbReference>
<proteinExistence type="inferred from homology"/>
<protein>
    <recommendedName>
        <fullName evidence="4">Polynucleotide 5'-hydroxyl-kinase GRC3</fullName>
    </recommendedName>
    <alternativeName>
        <fullName evidence="3">Polynucleotide 5'-hydroxyl-kinase grc3</fullName>
    </alternativeName>
</protein>
<name>A0A166V208_9PEZI</name>
<comment type="subcellular location">
    <subcellularLocation>
        <location evidence="2">Nucleus</location>
    </subcellularLocation>
</comment>
<dbReference type="InterPro" id="IPR038238">
    <property type="entry name" value="Clp1_C_sf"/>
</dbReference>
<dbReference type="SUPFAM" id="SSF52540">
    <property type="entry name" value="P-loop containing nucleoside triphosphate hydrolases"/>
    <property type="match status" value="2"/>
</dbReference>
<dbReference type="InterPro" id="IPR027417">
    <property type="entry name" value="P-loop_NTPase"/>
</dbReference>
<dbReference type="InterPro" id="IPR032324">
    <property type="entry name" value="Clp1_N"/>
</dbReference>
<keyword evidence="5" id="KW-0507">mRNA processing</keyword>
<evidence type="ECO:0000259" key="10">
    <source>
        <dbReference type="Pfam" id="PF16573"/>
    </source>
</evidence>
<evidence type="ECO:0000313" key="12">
    <source>
        <dbReference type="EMBL" id="KZL74070.1"/>
    </source>
</evidence>
<dbReference type="Pfam" id="PF06807">
    <property type="entry name" value="Clp1"/>
    <property type="match status" value="1"/>
</dbReference>
<dbReference type="GO" id="GO:0031124">
    <property type="term" value="P:mRNA 3'-end processing"/>
    <property type="evidence" value="ECO:0007669"/>
    <property type="project" value="InterPro"/>
</dbReference>
<dbReference type="Pfam" id="PF16575">
    <property type="entry name" value="CLP1_P"/>
    <property type="match status" value="1"/>
</dbReference>
<keyword evidence="6" id="KW-0547">Nucleotide-binding</keyword>
<dbReference type="Gene3D" id="2.40.30.330">
    <property type="entry name" value="Pre-mRNA cleavage complex subunit Clp1, C-terminal domain"/>
    <property type="match status" value="1"/>
</dbReference>
<dbReference type="STRING" id="708197.A0A166V208"/>
<feature type="domain" description="Clp1 C-terminal" evidence="9">
    <location>
        <begin position="385"/>
        <end position="486"/>
    </location>
</feature>
<dbReference type="GO" id="GO:0006388">
    <property type="term" value="P:tRNA splicing, via endonucleolytic cleavage and ligation"/>
    <property type="evidence" value="ECO:0007669"/>
    <property type="project" value="TreeGrafter"/>
</dbReference>
<dbReference type="GO" id="GO:0005524">
    <property type="term" value="F:ATP binding"/>
    <property type="evidence" value="ECO:0007669"/>
    <property type="project" value="UniProtKB-KW"/>
</dbReference>
<accession>A0A166V208</accession>
<dbReference type="InterPro" id="IPR038239">
    <property type="entry name" value="Clp1_N_sf"/>
</dbReference>
<keyword evidence="8" id="KW-0539">Nucleus</keyword>
<dbReference type="InterPro" id="IPR045116">
    <property type="entry name" value="Clp1/Grc3"/>
</dbReference>